<dbReference type="EMBL" id="JAATJC010000001">
    <property type="protein sequence ID" value="NJC05896.1"/>
    <property type="molecule type" value="Genomic_DNA"/>
</dbReference>
<accession>A0A7X5Y6A5</accession>
<gene>
    <name evidence="2" type="ORF">GGQ97_001689</name>
</gene>
<organism evidence="2 3">
    <name type="scientific">Sphingomonas kaistensis</name>
    <dbReference type="NCBI Taxonomy" id="298708"/>
    <lineage>
        <taxon>Bacteria</taxon>
        <taxon>Pseudomonadati</taxon>
        <taxon>Pseudomonadota</taxon>
        <taxon>Alphaproteobacteria</taxon>
        <taxon>Sphingomonadales</taxon>
        <taxon>Sphingomonadaceae</taxon>
        <taxon>Sphingomonas</taxon>
    </lineage>
</organism>
<dbReference type="Proteomes" id="UP000558192">
    <property type="component" value="Unassembled WGS sequence"/>
</dbReference>
<protein>
    <recommendedName>
        <fullName evidence="4">DUF4142 domain-containing protein</fullName>
    </recommendedName>
</protein>
<reference evidence="2 3" key="1">
    <citation type="submission" date="2020-03" db="EMBL/GenBank/DDBJ databases">
        <title>Genomic Encyclopedia of Type Strains, Phase IV (KMG-IV): sequencing the most valuable type-strain genomes for metagenomic binning, comparative biology and taxonomic classification.</title>
        <authorList>
            <person name="Goeker M."/>
        </authorList>
    </citation>
    <scope>NUCLEOTIDE SEQUENCE [LARGE SCALE GENOMIC DNA]</scope>
    <source>
        <strain evidence="2 3">DSM 16846</strain>
    </source>
</reference>
<dbReference type="PROSITE" id="PS51257">
    <property type="entry name" value="PROKAR_LIPOPROTEIN"/>
    <property type="match status" value="1"/>
</dbReference>
<evidence type="ECO:0000313" key="2">
    <source>
        <dbReference type="EMBL" id="NJC05896.1"/>
    </source>
</evidence>
<sequence>MRRLPLSPALLMLAYAAVGLAGCAPVTDAPSLARRPAEAIDPRLPIADRSAALPADPALAAALRRIADPAFAQARTVDAAIARAEGLAATAGPPGSESWISAQQSLSAAVAAQEPVTRAIGEFDAAVADRIASGARLVPQDLAAVRAISGDLAAVDRRHRAALASVQRRLSR</sequence>
<feature type="signal peptide" evidence="1">
    <location>
        <begin position="1"/>
        <end position="21"/>
    </location>
</feature>
<evidence type="ECO:0008006" key="4">
    <source>
        <dbReference type="Google" id="ProtNLM"/>
    </source>
</evidence>
<dbReference type="AlphaFoldDB" id="A0A7X5Y6A5"/>
<comment type="caution">
    <text evidence="2">The sequence shown here is derived from an EMBL/GenBank/DDBJ whole genome shotgun (WGS) entry which is preliminary data.</text>
</comment>
<keyword evidence="3" id="KW-1185">Reference proteome</keyword>
<name>A0A7X5Y6A5_9SPHN</name>
<evidence type="ECO:0000313" key="3">
    <source>
        <dbReference type="Proteomes" id="UP000558192"/>
    </source>
</evidence>
<dbReference type="RefSeq" id="WP_168068742.1">
    <property type="nucleotide sequence ID" value="NZ_JAATJC010000001.1"/>
</dbReference>
<proteinExistence type="predicted"/>
<keyword evidence="1" id="KW-0732">Signal</keyword>
<evidence type="ECO:0000256" key="1">
    <source>
        <dbReference type="SAM" id="SignalP"/>
    </source>
</evidence>
<feature type="chain" id="PRO_5030888654" description="DUF4142 domain-containing protein" evidence="1">
    <location>
        <begin position="22"/>
        <end position="172"/>
    </location>
</feature>